<proteinExistence type="predicted"/>
<evidence type="ECO:0000256" key="1">
    <source>
        <dbReference type="SAM" id="MobiDB-lite"/>
    </source>
</evidence>
<feature type="compositionally biased region" description="Basic and acidic residues" evidence="1">
    <location>
        <begin position="63"/>
        <end position="76"/>
    </location>
</feature>
<sequence length="103" mass="11620">MLLHSGRLRRGEQLQLPRETENGLLGQRLNEREAGTGGQWEVDHQNQACAARYSQSGRAGARAGKEPGEEKGPREKCWEKHKSNFIIFGWVLAESSVLFVQLF</sequence>
<feature type="region of interest" description="Disordered" evidence="1">
    <location>
        <begin position="1"/>
        <end position="29"/>
    </location>
</feature>
<gene>
    <name evidence="2" type="ORF">QG37_00246</name>
</gene>
<reference evidence="3" key="1">
    <citation type="journal article" date="2015" name="BMC Genomics">
        <title>Draft genome of a commonly misdiagnosed multidrug resistant pathogen Candida auris.</title>
        <authorList>
            <person name="Chatterjee S."/>
            <person name="Alampalli S.V."/>
            <person name="Nageshan R.K."/>
            <person name="Chettiar S.T."/>
            <person name="Joshi S."/>
            <person name="Tatu U.S."/>
        </authorList>
    </citation>
    <scope>NUCLEOTIDE SEQUENCE [LARGE SCALE GENOMIC DNA]</scope>
    <source>
        <strain evidence="3">6684</strain>
    </source>
</reference>
<protein>
    <submittedName>
        <fullName evidence="2">Uncharacterized protein</fullName>
    </submittedName>
</protein>
<dbReference type="VEuPathDB" id="FungiDB:QG37_00246"/>
<comment type="caution">
    <text evidence="2">The sequence shown here is derived from an EMBL/GenBank/DDBJ whole genome shotgun (WGS) entry which is preliminary data.</text>
</comment>
<organism evidence="2 3">
    <name type="scientific">Candidozyma auris</name>
    <name type="common">Yeast</name>
    <name type="synonym">Candida auris</name>
    <dbReference type="NCBI Taxonomy" id="498019"/>
    <lineage>
        <taxon>Eukaryota</taxon>
        <taxon>Fungi</taxon>
        <taxon>Dikarya</taxon>
        <taxon>Ascomycota</taxon>
        <taxon>Saccharomycotina</taxon>
        <taxon>Pichiomycetes</taxon>
        <taxon>Metschnikowiaceae</taxon>
        <taxon>Candidozyma</taxon>
    </lineage>
</organism>
<feature type="region of interest" description="Disordered" evidence="1">
    <location>
        <begin position="53"/>
        <end position="76"/>
    </location>
</feature>
<evidence type="ECO:0000313" key="2">
    <source>
        <dbReference type="EMBL" id="KNE02443.1"/>
    </source>
</evidence>
<dbReference type="EMBL" id="LGST01000003">
    <property type="protein sequence ID" value="KNE02443.1"/>
    <property type="molecule type" value="Genomic_DNA"/>
</dbReference>
<dbReference type="Proteomes" id="UP000037122">
    <property type="component" value="Unassembled WGS sequence"/>
</dbReference>
<name>A0A0L0P7U5_CANAR</name>
<evidence type="ECO:0000313" key="3">
    <source>
        <dbReference type="Proteomes" id="UP000037122"/>
    </source>
</evidence>
<accession>A0A0L0P7U5</accession>
<dbReference type="AlphaFoldDB" id="A0A0L0P7U5"/>